<feature type="transmembrane region" description="Helical" evidence="2">
    <location>
        <begin position="105"/>
        <end position="126"/>
    </location>
</feature>
<feature type="transmembrane region" description="Helical" evidence="2">
    <location>
        <begin position="73"/>
        <end position="98"/>
    </location>
</feature>
<sequence length="211" mass="22800">MSSDSTQPSGGFEQFEEDLRKAEKKVAGEIDPGARALVVAVAVLVAVVSLALPHTGSVNGFDVLSFNDAAQKAQIIITSRVFVYLLLIFGVLLSALALVTRRWTLAWIALCGCMVSVVAGMLAWWSRTTAGINAIPGPDGQLLPPPGGVGVGLILGLLAMIVLSFHWARVVWSRNEYQLAIESQRREAAAREEERMRGLTDSPRRDRTDSD</sequence>
<dbReference type="EMBL" id="BAEE01000036">
    <property type="protein sequence ID" value="GAB09326.1"/>
    <property type="molecule type" value="Genomic_DNA"/>
</dbReference>
<keyword evidence="2" id="KW-1133">Transmembrane helix</keyword>
<evidence type="ECO:0000256" key="2">
    <source>
        <dbReference type="SAM" id="Phobius"/>
    </source>
</evidence>
<organism evidence="3 4">
    <name type="scientific">Gordonia araii NBRC 100433</name>
    <dbReference type="NCBI Taxonomy" id="1073574"/>
    <lineage>
        <taxon>Bacteria</taxon>
        <taxon>Bacillati</taxon>
        <taxon>Actinomycetota</taxon>
        <taxon>Actinomycetes</taxon>
        <taxon>Mycobacteriales</taxon>
        <taxon>Gordoniaceae</taxon>
        <taxon>Gordonia</taxon>
    </lineage>
</organism>
<evidence type="ECO:0008006" key="5">
    <source>
        <dbReference type="Google" id="ProtNLM"/>
    </source>
</evidence>
<gene>
    <name evidence="3" type="ORF">GOARA_036_00580</name>
</gene>
<dbReference type="RefSeq" id="WP_007321402.1">
    <property type="nucleotide sequence ID" value="NZ_BAEE01000036.1"/>
</dbReference>
<feature type="region of interest" description="Disordered" evidence="1">
    <location>
        <begin position="188"/>
        <end position="211"/>
    </location>
</feature>
<dbReference type="OrthoDB" id="4773013at2"/>
<evidence type="ECO:0000313" key="3">
    <source>
        <dbReference type="EMBL" id="GAB09326.1"/>
    </source>
</evidence>
<accession>G7H0F1</accession>
<proteinExistence type="predicted"/>
<keyword evidence="2" id="KW-0472">Membrane</keyword>
<dbReference type="Proteomes" id="UP000035088">
    <property type="component" value="Unassembled WGS sequence"/>
</dbReference>
<evidence type="ECO:0000313" key="4">
    <source>
        <dbReference type="Proteomes" id="UP000035088"/>
    </source>
</evidence>
<dbReference type="STRING" id="1073574.GOARA_036_00580"/>
<feature type="transmembrane region" description="Helical" evidence="2">
    <location>
        <begin position="34"/>
        <end position="53"/>
    </location>
</feature>
<protein>
    <recommendedName>
        <fullName evidence="5">Transmembrane protein</fullName>
    </recommendedName>
</protein>
<name>G7H0F1_9ACTN</name>
<keyword evidence="4" id="KW-1185">Reference proteome</keyword>
<reference evidence="3 4" key="1">
    <citation type="submission" date="2011-11" db="EMBL/GenBank/DDBJ databases">
        <title>Whole genome shotgun sequence of Gordonia araii NBRC 100433.</title>
        <authorList>
            <person name="Yoshida Y."/>
            <person name="Hosoyama A."/>
            <person name="Tsuchikane K."/>
            <person name="Katsumata H."/>
            <person name="Yamazaki S."/>
            <person name="Fujita N."/>
        </authorList>
    </citation>
    <scope>NUCLEOTIDE SEQUENCE [LARGE SCALE GENOMIC DNA]</scope>
    <source>
        <strain evidence="3 4">NBRC 100433</strain>
    </source>
</reference>
<evidence type="ECO:0000256" key="1">
    <source>
        <dbReference type="SAM" id="MobiDB-lite"/>
    </source>
</evidence>
<keyword evidence="2" id="KW-0812">Transmembrane</keyword>
<feature type="transmembrane region" description="Helical" evidence="2">
    <location>
        <begin position="146"/>
        <end position="168"/>
    </location>
</feature>
<dbReference type="AlphaFoldDB" id="G7H0F1"/>
<comment type="caution">
    <text evidence="3">The sequence shown here is derived from an EMBL/GenBank/DDBJ whole genome shotgun (WGS) entry which is preliminary data.</text>
</comment>